<evidence type="ECO:0000313" key="10">
    <source>
        <dbReference type="Proteomes" id="UP000261285"/>
    </source>
</evidence>
<dbReference type="Gene3D" id="2.30.30.40">
    <property type="entry name" value="SH3 Domains"/>
    <property type="match status" value="1"/>
</dbReference>
<reference evidence="9 10" key="1">
    <citation type="submission" date="2018-08" db="EMBL/GenBank/DDBJ databases">
        <title>A genome reference for cultivated species of the human gut microbiota.</title>
        <authorList>
            <person name="Zou Y."/>
            <person name="Xue W."/>
            <person name="Luo G."/>
        </authorList>
    </citation>
    <scope>NUCLEOTIDE SEQUENCE [LARGE SCALE GENOMIC DNA]</scope>
    <source>
        <strain evidence="9 10">OM02-16</strain>
    </source>
</reference>
<dbReference type="InterPro" id="IPR010611">
    <property type="entry name" value="3D_dom"/>
</dbReference>
<dbReference type="InterPro" id="IPR059180">
    <property type="entry name" value="3D_YorM"/>
</dbReference>
<dbReference type="Pfam" id="PF06725">
    <property type="entry name" value="3D"/>
    <property type="match status" value="1"/>
</dbReference>
<dbReference type="PANTHER" id="PTHR47053:SF1">
    <property type="entry name" value="MUREIN DD-ENDOPEPTIDASE MEPH-RELATED"/>
    <property type="match status" value="1"/>
</dbReference>
<proteinExistence type="inferred from homology"/>
<feature type="region of interest" description="Disordered" evidence="6">
    <location>
        <begin position="42"/>
        <end position="64"/>
    </location>
</feature>
<dbReference type="InterPro" id="IPR000064">
    <property type="entry name" value="NLP_P60_dom"/>
</dbReference>
<keyword evidence="7" id="KW-0732">Signal</keyword>
<dbReference type="InterPro" id="IPR051202">
    <property type="entry name" value="Peptidase_C40"/>
</dbReference>
<dbReference type="GO" id="GO:0006508">
    <property type="term" value="P:proteolysis"/>
    <property type="evidence" value="ECO:0007669"/>
    <property type="project" value="UniProtKB-KW"/>
</dbReference>
<comment type="similarity">
    <text evidence="1">Belongs to the peptidase C40 family.</text>
</comment>
<dbReference type="GO" id="GO:0019867">
    <property type="term" value="C:outer membrane"/>
    <property type="evidence" value="ECO:0007669"/>
    <property type="project" value="InterPro"/>
</dbReference>
<evidence type="ECO:0000256" key="6">
    <source>
        <dbReference type="SAM" id="MobiDB-lite"/>
    </source>
</evidence>
<evidence type="ECO:0000256" key="2">
    <source>
        <dbReference type="ARBA" id="ARBA00022670"/>
    </source>
</evidence>
<dbReference type="Gene3D" id="2.40.40.10">
    <property type="entry name" value="RlpA-like domain"/>
    <property type="match status" value="1"/>
</dbReference>
<feature type="region of interest" description="Disordered" evidence="6">
    <location>
        <begin position="119"/>
        <end position="195"/>
    </location>
</feature>
<dbReference type="GO" id="GO:0009254">
    <property type="term" value="P:peptidoglycan turnover"/>
    <property type="evidence" value="ECO:0007669"/>
    <property type="project" value="InterPro"/>
</dbReference>
<evidence type="ECO:0000256" key="1">
    <source>
        <dbReference type="ARBA" id="ARBA00007074"/>
    </source>
</evidence>
<protein>
    <recommendedName>
        <fullName evidence="8">NlpC/P60 domain-containing protein</fullName>
    </recommendedName>
</protein>
<dbReference type="PROSITE" id="PS51935">
    <property type="entry name" value="NLPC_P60"/>
    <property type="match status" value="1"/>
</dbReference>
<keyword evidence="4" id="KW-0788">Thiol protease</keyword>
<dbReference type="GO" id="GO:0004553">
    <property type="term" value="F:hydrolase activity, hydrolyzing O-glycosyl compounds"/>
    <property type="evidence" value="ECO:0007669"/>
    <property type="project" value="InterPro"/>
</dbReference>
<evidence type="ECO:0000256" key="5">
    <source>
        <dbReference type="SAM" id="Coils"/>
    </source>
</evidence>
<keyword evidence="3" id="KW-0378">Hydrolase</keyword>
<name>A0A3E5GCU9_9FIRM</name>
<evidence type="ECO:0000256" key="4">
    <source>
        <dbReference type="ARBA" id="ARBA00022807"/>
    </source>
</evidence>
<dbReference type="InterPro" id="IPR036908">
    <property type="entry name" value="RlpA-like_sf"/>
</dbReference>
<dbReference type="Pfam" id="PF00877">
    <property type="entry name" value="NLPC_P60"/>
    <property type="match status" value="1"/>
</dbReference>
<organism evidence="9 10">
    <name type="scientific">Dorea longicatena</name>
    <dbReference type="NCBI Taxonomy" id="88431"/>
    <lineage>
        <taxon>Bacteria</taxon>
        <taxon>Bacillati</taxon>
        <taxon>Bacillota</taxon>
        <taxon>Clostridia</taxon>
        <taxon>Lachnospirales</taxon>
        <taxon>Lachnospiraceae</taxon>
        <taxon>Dorea</taxon>
    </lineage>
</organism>
<feature type="domain" description="NlpC/P60" evidence="8">
    <location>
        <begin position="537"/>
        <end position="661"/>
    </location>
</feature>
<dbReference type="RefSeq" id="WP_117598027.1">
    <property type="nucleotide sequence ID" value="NZ_CABMEZ010000007.1"/>
</dbReference>
<dbReference type="EMBL" id="QSVN01000007">
    <property type="protein sequence ID" value="RGO32434.1"/>
    <property type="molecule type" value="Genomic_DNA"/>
</dbReference>
<gene>
    <name evidence="9" type="ORF">DXB16_08470</name>
</gene>
<feature type="coiled-coil region" evidence="5">
    <location>
        <begin position="248"/>
        <end position="309"/>
    </location>
</feature>
<accession>A0A3E5GCU9</accession>
<evidence type="ECO:0000256" key="7">
    <source>
        <dbReference type="SAM" id="SignalP"/>
    </source>
</evidence>
<feature type="signal peptide" evidence="7">
    <location>
        <begin position="1"/>
        <end position="35"/>
    </location>
</feature>
<keyword evidence="2" id="KW-0645">Protease</keyword>
<evidence type="ECO:0000259" key="8">
    <source>
        <dbReference type="PROSITE" id="PS51935"/>
    </source>
</evidence>
<dbReference type="InterPro" id="IPR038765">
    <property type="entry name" value="Papain-like_cys_pep_sf"/>
</dbReference>
<evidence type="ECO:0000313" key="9">
    <source>
        <dbReference type="EMBL" id="RGO32434.1"/>
    </source>
</evidence>
<dbReference type="PANTHER" id="PTHR47053">
    <property type="entry name" value="MUREIN DD-ENDOPEPTIDASE MEPH-RELATED"/>
    <property type="match status" value="1"/>
</dbReference>
<feature type="compositionally biased region" description="Low complexity" evidence="6">
    <location>
        <begin position="151"/>
        <end position="189"/>
    </location>
</feature>
<feature type="compositionally biased region" description="Low complexity" evidence="6">
    <location>
        <begin position="42"/>
        <end position="57"/>
    </location>
</feature>
<feature type="chain" id="PRO_5017591744" description="NlpC/P60 domain-containing protein" evidence="7">
    <location>
        <begin position="36"/>
        <end position="772"/>
    </location>
</feature>
<dbReference type="Proteomes" id="UP000261285">
    <property type="component" value="Unassembled WGS sequence"/>
</dbReference>
<keyword evidence="5" id="KW-0175">Coiled coil</keyword>
<comment type="caution">
    <text evidence="9">The sequence shown here is derived from an EMBL/GenBank/DDBJ whole genome shotgun (WGS) entry which is preliminary data.</text>
</comment>
<dbReference type="CDD" id="cd14667">
    <property type="entry name" value="3D_containing_proteins"/>
    <property type="match status" value="1"/>
</dbReference>
<dbReference type="Gene3D" id="3.90.1720.10">
    <property type="entry name" value="endopeptidase domain like (from Nostoc punctiforme)"/>
    <property type="match status" value="1"/>
</dbReference>
<dbReference type="SUPFAM" id="SSF54001">
    <property type="entry name" value="Cysteine proteinases"/>
    <property type="match status" value="1"/>
</dbReference>
<dbReference type="GO" id="GO:0008234">
    <property type="term" value="F:cysteine-type peptidase activity"/>
    <property type="evidence" value="ECO:0007669"/>
    <property type="project" value="UniProtKB-KW"/>
</dbReference>
<feature type="compositionally biased region" description="Low complexity" evidence="6">
    <location>
        <begin position="119"/>
        <end position="141"/>
    </location>
</feature>
<evidence type="ECO:0000256" key="3">
    <source>
        <dbReference type="ARBA" id="ARBA00022801"/>
    </source>
</evidence>
<dbReference type="AlphaFoldDB" id="A0A3E5GCU9"/>
<dbReference type="SUPFAM" id="SSF50685">
    <property type="entry name" value="Barwin-like endoglucanases"/>
    <property type="match status" value="1"/>
</dbReference>
<sequence>MRLRNNKVAKRLGTKALAGVLAIGLIISTPAAALADGGAETAGTQSTASQTPAAQAEKLQAKSVDGKDTLTDVSDAVKEMIQRGEVKLDESTGYLIDTTTGQKTNPVTGERVDQIPAIPATPAEPEQPAEPATPVTPAEPEQPAEPEAPAEPEQPATPATPEAPATPAEPAAPATPAEPEAPAEPEQPADTVTSAKSNQALVAKQQIIKLPQIVEDFRFWTVARKYAFAKSKINIREAIPENIDGSNTQDVKTDLENAKADTKKLQKKKKKITKKQTKTIKNKIFKKAKSKAVRNLQKTMEERKNLKQKGLDAALANQQLEEKVRTVGTLSQDGLLYILKEEENGWLYVESGNVRGFVKASEVYTGDAAQEILDVYQTKAQKKAEKAGMEYTGIEGTAKTAEATVDAKENQAYTYLRATVNPTVAEKDYALVNDQIETGILNIKEENNPDARTVGTLKQGQLCYILADKDVDWVYIESGNVRGFVEKKYLDNSDETKQQITTTGEEQYKTAEETVKPEENAALYYTLASVKEGTPSGEIRESILQFASQFIGNPYVWGGTSLTDGADCSGFVQQIYKQYGYDLPRVAEDQSQCGTKIPVEDAQPGDLIFYAKEGHIYHVVMYAGDGKTIEAASTKLGIIESKVNTKNAVWATRIINDDYTLAGGGISNVNATNEMYGQNLGNFQITYYCACEICCNKADGITATGTPVVEGQTIAVDPRVIPYGTKVIIGGHIFTAEDCGGAIQGNHIDIYVNNHAEATALGVTNADVFLVK</sequence>